<dbReference type="PANTHER" id="PTHR48021:SF56">
    <property type="entry name" value="SUGAR TRANSPORTER ERD6-LIKE 14"/>
    <property type="match status" value="1"/>
</dbReference>
<name>A0A6A2YIG5_HIBSY</name>
<protein>
    <submittedName>
        <fullName evidence="11">Sugar transporter ERD6 14 isoform 3</fullName>
    </submittedName>
</protein>
<feature type="transmembrane region" description="Helical" evidence="9">
    <location>
        <begin position="152"/>
        <end position="173"/>
    </location>
</feature>
<comment type="similarity">
    <text evidence="2">Belongs to the major facilitator superfamily. Sugar transporter (TC 2.A.1.1) family.</text>
</comment>
<feature type="transmembrane region" description="Helical" evidence="9">
    <location>
        <begin position="38"/>
        <end position="60"/>
    </location>
</feature>
<evidence type="ECO:0000256" key="4">
    <source>
        <dbReference type="ARBA" id="ARBA00022475"/>
    </source>
</evidence>
<evidence type="ECO:0000313" key="12">
    <source>
        <dbReference type="Proteomes" id="UP000436088"/>
    </source>
</evidence>
<keyword evidence="7 9" id="KW-1133">Transmembrane helix</keyword>
<keyword evidence="3" id="KW-0813">Transport</keyword>
<dbReference type="PANTHER" id="PTHR48021">
    <property type="match status" value="1"/>
</dbReference>
<dbReference type="FunFam" id="1.20.1250.20:FF:000218">
    <property type="entry name" value="facilitated trehalose transporter Tret1"/>
    <property type="match status" value="1"/>
</dbReference>
<evidence type="ECO:0000259" key="10">
    <source>
        <dbReference type="PROSITE" id="PS50850"/>
    </source>
</evidence>
<dbReference type="PROSITE" id="PS50850">
    <property type="entry name" value="MFS"/>
    <property type="match status" value="1"/>
</dbReference>
<feature type="domain" description="Major facilitator superfamily (MFS) profile" evidence="10">
    <location>
        <begin position="41"/>
        <end position="509"/>
    </location>
</feature>
<feature type="transmembrane region" description="Helical" evidence="9">
    <location>
        <begin position="379"/>
        <end position="401"/>
    </location>
</feature>
<dbReference type="CDD" id="cd17358">
    <property type="entry name" value="MFS_GLUT6_8_Class3_like"/>
    <property type="match status" value="1"/>
</dbReference>
<dbReference type="InterPro" id="IPR003663">
    <property type="entry name" value="Sugar/inositol_transpt"/>
</dbReference>
<dbReference type="InterPro" id="IPR050549">
    <property type="entry name" value="MFS_Trehalose_Transporter"/>
</dbReference>
<comment type="caution">
    <text evidence="11">The sequence shown here is derived from an EMBL/GenBank/DDBJ whole genome shotgun (WGS) entry which is preliminary data.</text>
</comment>
<dbReference type="InterPro" id="IPR044775">
    <property type="entry name" value="MFS_ERD6/Tret1-like"/>
</dbReference>
<evidence type="ECO:0000256" key="7">
    <source>
        <dbReference type="ARBA" id="ARBA00022989"/>
    </source>
</evidence>
<feature type="transmembrane region" description="Helical" evidence="9">
    <location>
        <begin position="179"/>
        <end position="196"/>
    </location>
</feature>
<dbReference type="InterPro" id="IPR005828">
    <property type="entry name" value="MFS_sugar_transport-like"/>
</dbReference>
<evidence type="ECO:0000256" key="9">
    <source>
        <dbReference type="SAM" id="Phobius"/>
    </source>
</evidence>
<comment type="subcellular location">
    <subcellularLocation>
        <location evidence="1">Cell membrane</location>
        <topology evidence="1">Multi-pass membrane protein</topology>
    </subcellularLocation>
</comment>
<dbReference type="GO" id="GO:0051119">
    <property type="term" value="F:sugar transmembrane transporter activity"/>
    <property type="evidence" value="ECO:0007669"/>
    <property type="project" value="InterPro"/>
</dbReference>
<dbReference type="SUPFAM" id="SSF103473">
    <property type="entry name" value="MFS general substrate transporter"/>
    <property type="match status" value="1"/>
</dbReference>
<dbReference type="PRINTS" id="PR00171">
    <property type="entry name" value="SUGRTRNSPORT"/>
</dbReference>
<evidence type="ECO:0000256" key="3">
    <source>
        <dbReference type="ARBA" id="ARBA00022448"/>
    </source>
</evidence>
<accession>A0A6A2YIG5</accession>
<dbReference type="InterPro" id="IPR036259">
    <property type="entry name" value="MFS_trans_sf"/>
</dbReference>
<dbReference type="Gene3D" id="1.20.1250.20">
    <property type="entry name" value="MFS general substrate transporter like domains"/>
    <property type="match status" value="1"/>
</dbReference>
<dbReference type="Pfam" id="PF00083">
    <property type="entry name" value="Sugar_tr"/>
    <property type="match status" value="1"/>
</dbReference>
<evidence type="ECO:0000256" key="8">
    <source>
        <dbReference type="ARBA" id="ARBA00023136"/>
    </source>
</evidence>
<feature type="transmembrane region" description="Helical" evidence="9">
    <location>
        <begin position="487"/>
        <end position="505"/>
    </location>
</feature>
<keyword evidence="6 9" id="KW-0812">Transmembrane</keyword>
<keyword evidence="12" id="KW-1185">Reference proteome</keyword>
<dbReference type="InterPro" id="IPR020846">
    <property type="entry name" value="MFS_dom"/>
</dbReference>
<dbReference type="GO" id="GO:0005886">
    <property type="term" value="C:plasma membrane"/>
    <property type="evidence" value="ECO:0007669"/>
    <property type="project" value="UniProtKB-SubCell"/>
</dbReference>
<feature type="transmembrane region" description="Helical" evidence="9">
    <location>
        <begin position="208"/>
        <end position="226"/>
    </location>
</feature>
<dbReference type="EMBL" id="VEPZ02001343">
    <property type="protein sequence ID" value="KAE8678149.1"/>
    <property type="molecule type" value="Genomic_DNA"/>
</dbReference>
<evidence type="ECO:0000256" key="6">
    <source>
        <dbReference type="ARBA" id="ARBA00022692"/>
    </source>
</evidence>
<dbReference type="AlphaFoldDB" id="A0A6A2YIG5"/>
<feature type="transmembrane region" description="Helical" evidence="9">
    <location>
        <begin position="421"/>
        <end position="444"/>
    </location>
</feature>
<evidence type="ECO:0000256" key="2">
    <source>
        <dbReference type="ARBA" id="ARBA00010992"/>
    </source>
</evidence>
<evidence type="ECO:0000256" key="5">
    <source>
        <dbReference type="ARBA" id="ARBA00022597"/>
    </source>
</evidence>
<keyword evidence="4" id="KW-1003">Cell membrane</keyword>
<dbReference type="Proteomes" id="UP000436088">
    <property type="component" value="Unassembled WGS sequence"/>
</dbReference>
<feature type="transmembrane region" description="Helical" evidence="9">
    <location>
        <begin position="317"/>
        <end position="338"/>
    </location>
</feature>
<keyword evidence="8 9" id="KW-0472">Membrane</keyword>
<feature type="transmembrane region" description="Helical" evidence="9">
    <location>
        <begin position="456"/>
        <end position="475"/>
    </location>
</feature>
<proteinExistence type="inferred from homology"/>
<gene>
    <name evidence="11" type="ORF">F3Y22_tig00111440pilonHSYRG00059</name>
</gene>
<keyword evidence="5 11" id="KW-0762">Sugar transport</keyword>
<feature type="transmembrane region" description="Helical" evidence="9">
    <location>
        <begin position="350"/>
        <end position="372"/>
    </location>
</feature>
<organism evidence="11 12">
    <name type="scientific">Hibiscus syriacus</name>
    <name type="common">Rose of Sharon</name>
    <dbReference type="NCBI Taxonomy" id="106335"/>
    <lineage>
        <taxon>Eukaryota</taxon>
        <taxon>Viridiplantae</taxon>
        <taxon>Streptophyta</taxon>
        <taxon>Embryophyta</taxon>
        <taxon>Tracheophyta</taxon>
        <taxon>Spermatophyta</taxon>
        <taxon>Magnoliopsida</taxon>
        <taxon>eudicotyledons</taxon>
        <taxon>Gunneridae</taxon>
        <taxon>Pentapetalae</taxon>
        <taxon>rosids</taxon>
        <taxon>malvids</taxon>
        <taxon>Malvales</taxon>
        <taxon>Malvaceae</taxon>
        <taxon>Malvoideae</taxon>
        <taxon>Hibiscus</taxon>
    </lineage>
</organism>
<reference evidence="11" key="1">
    <citation type="submission" date="2019-09" db="EMBL/GenBank/DDBJ databases">
        <title>Draft genome information of white flower Hibiscus syriacus.</title>
        <authorList>
            <person name="Kim Y.-M."/>
        </authorList>
    </citation>
    <scope>NUCLEOTIDE SEQUENCE [LARGE SCALE GENOMIC DNA]</scope>
    <source>
        <strain evidence="11">YM2019G1</strain>
    </source>
</reference>
<evidence type="ECO:0000256" key="1">
    <source>
        <dbReference type="ARBA" id="ARBA00004651"/>
    </source>
</evidence>
<evidence type="ECO:0000313" key="11">
    <source>
        <dbReference type="EMBL" id="KAE8678149.1"/>
    </source>
</evidence>
<sequence length="525" mass="58015">MVQQRTEVNESLLVRQGDGNVAYSEENGAFGVGDNVTAILALSTFTVACIAFGVGCAVGYSSPTQSSIMQDLGLSVAEVYKSFQFYNQFFVSAVFTFWFNTEYWGNPRCCNMREDNRFARSEIGMLCPASLNIDMLKSYKLFNSMSLDQTMWILNLFYISGWLVIAFAKVPWLLDLGRLSLGFTNGISGYLAPIYIAEITTKNVRGRFAVIVPLMVCWGISFMYIVGSFVNWRTLALIATSPGLLQLLLLFFIPESPRWLAKVGRHKELEAALLCLRGDKADISDEATKIKDFVESLKSFSKEGNLDIFQKKYIRPLLIVVGMLALMNLGGLNAFAYYSGVIFVSSGVSSMVGLIALAAVQTVTGILGTIVIDKLGRRPLLLVSSAGLCFSSFLVGLSFFLKDTMINEQEFHWWDQGSHVFALIGLPMHMGMNVLGAGIPWLLLSELFPINVKGSAGSLCNVIGSIFGWFVAYYFNYLIKWNSAGTFFMFSAFCCANFVLTVAMVPETKGRTLEEIQASITHSSD</sequence>
<feature type="transmembrane region" description="Helical" evidence="9">
    <location>
        <begin position="232"/>
        <end position="253"/>
    </location>
</feature>